<dbReference type="Gene3D" id="1.10.1410.40">
    <property type="match status" value="1"/>
</dbReference>
<organism evidence="2 3">
    <name type="scientific">Dreissena polymorpha</name>
    <name type="common">Zebra mussel</name>
    <name type="synonym">Mytilus polymorpha</name>
    <dbReference type="NCBI Taxonomy" id="45954"/>
    <lineage>
        <taxon>Eukaryota</taxon>
        <taxon>Metazoa</taxon>
        <taxon>Spiralia</taxon>
        <taxon>Lophotrochozoa</taxon>
        <taxon>Mollusca</taxon>
        <taxon>Bivalvia</taxon>
        <taxon>Autobranchia</taxon>
        <taxon>Heteroconchia</taxon>
        <taxon>Euheterodonta</taxon>
        <taxon>Imparidentia</taxon>
        <taxon>Neoheterodontei</taxon>
        <taxon>Myida</taxon>
        <taxon>Dreissenoidea</taxon>
        <taxon>Dreissenidae</taxon>
        <taxon>Dreissena</taxon>
    </lineage>
</organism>
<dbReference type="InterPro" id="IPR046906">
    <property type="entry name" value="Mab-21_HhH/H2TH-like"/>
</dbReference>
<dbReference type="OrthoDB" id="5962582at2759"/>
<proteinExistence type="predicted"/>
<dbReference type="EMBL" id="JAIWYP010000002">
    <property type="protein sequence ID" value="KAH3876037.1"/>
    <property type="molecule type" value="Genomic_DNA"/>
</dbReference>
<reference evidence="2" key="1">
    <citation type="journal article" date="2019" name="bioRxiv">
        <title>The Genome of the Zebra Mussel, Dreissena polymorpha: A Resource for Invasive Species Research.</title>
        <authorList>
            <person name="McCartney M.A."/>
            <person name="Auch B."/>
            <person name="Kono T."/>
            <person name="Mallez S."/>
            <person name="Zhang Y."/>
            <person name="Obille A."/>
            <person name="Becker A."/>
            <person name="Abrahante J.E."/>
            <person name="Garbe J."/>
            <person name="Badalamenti J.P."/>
            <person name="Herman A."/>
            <person name="Mangelson H."/>
            <person name="Liachko I."/>
            <person name="Sullivan S."/>
            <person name="Sone E.D."/>
            <person name="Koren S."/>
            <person name="Silverstein K.A.T."/>
            <person name="Beckman K.B."/>
            <person name="Gohl D.M."/>
        </authorList>
    </citation>
    <scope>NUCLEOTIDE SEQUENCE</scope>
    <source>
        <strain evidence="2">Duluth1</strain>
        <tissue evidence="2">Whole animal</tissue>
    </source>
</reference>
<name>A0A9D4MED2_DREPO</name>
<dbReference type="AlphaFoldDB" id="A0A9D4MED2"/>
<evidence type="ECO:0000259" key="1">
    <source>
        <dbReference type="Pfam" id="PF20266"/>
    </source>
</evidence>
<dbReference type="SMART" id="SM01265">
    <property type="entry name" value="Mab-21"/>
    <property type="match status" value="1"/>
</dbReference>
<dbReference type="Proteomes" id="UP000828390">
    <property type="component" value="Unassembled WGS sequence"/>
</dbReference>
<dbReference type="PANTHER" id="PTHR10656:SF69">
    <property type="entry name" value="MAB-21-LIKE HHH_H2TH-LIKE DOMAIN-CONTAINING PROTEIN"/>
    <property type="match status" value="1"/>
</dbReference>
<protein>
    <recommendedName>
        <fullName evidence="1">Mab-21-like HhH/H2TH-like domain-containing protein</fullName>
    </recommendedName>
</protein>
<evidence type="ECO:0000313" key="3">
    <source>
        <dbReference type="Proteomes" id="UP000828390"/>
    </source>
</evidence>
<sequence>MAEGAVRHYTEWTPRLIRRSRYAYEDESRETSNIMNILGYGPEIRQKRREHYIESDRLDNTHEEDFLCTSITAGSKAEGLTRLFESDTDTIHVLPYVVCMENCFDQSNIPCHFTILEMNFQNTSAGYCRVLLGRLAPRSASAISDSLCENECGHSILSSALYVEYFRHVRHASGTVHHHPRAGPSLPWSNGPFKNDSVYAIRCNCPNMLKTWANRTRHWSPSDIVEKVVAIGAFVTPIGSKGSEHNHVEWRICFNTGETELVNNLNDTQIKLYVLLKMIAKDILKPQKKEITSYTMKNIVLWLAENNQSSFFHSGSLFHWLREGLNNLRTSLSTKQLPYYMIPERNLLAESELNTDQQQLWVRTIADMMEEGPRMLLRLNKFRQAIIGYPEPLLWYSKMRVEMEIWALEFNKRLLQCGATNSMVIETDTILLTCNKRRYEIACEVVRRMGLEGSSVYNVNVEKMMLS</sequence>
<comment type="caution">
    <text evidence="2">The sequence shown here is derived from an EMBL/GenBank/DDBJ whole genome shotgun (WGS) entry which is preliminary data.</text>
</comment>
<feature type="domain" description="Mab-21-like HhH/H2TH-like" evidence="1">
    <location>
        <begin position="274"/>
        <end position="365"/>
    </location>
</feature>
<reference evidence="2" key="2">
    <citation type="submission" date="2020-11" db="EMBL/GenBank/DDBJ databases">
        <authorList>
            <person name="McCartney M.A."/>
            <person name="Auch B."/>
            <person name="Kono T."/>
            <person name="Mallez S."/>
            <person name="Becker A."/>
            <person name="Gohl D.M."/>
            <person name="Silverstein K.A.T."/>
            <person name="Koren S."/>
            <person name="Bechman K.B."/>
            <person name="Herman A."/>
            <person name="Abrahante J.E."/>
            <person name="Garbe J."/>
        </authorList>
    </citation>
    <scope>NUCLEOTIDE SEQUENCE</scope>
    <source>
        <strain evidence="2">Duluth1</strain>
        <tissue evidence="2">Whole animal</tissue>
    </source>
</reference>
<dbReference type="InterPro" id="IPR024810">
    <property type="entry name" value="MAB21L/cGLR"/>
</dbReference>
<dbReference type="PANTHER" id="PTHR10656">
    <property type="entry name" value="CELL FATE DETERMINING PROTEIN MAB21-RELATED"/>
    <property type="match status" value="1"/>
</dbReference>
<accession>A0A9D4MED2</accession>
<dbReference type="Pfam" id="PF20266">
    <property type="entry name" value="Mab-21_C"/>
    <property type="match status" value="1"/>
</dbReference>
<evidence type="ECO:0000313" key="2">
    <source>
        <dbReference type="EMBL" id="KAH3876037.1"/>
    </source>
</evidence>
<keyword evidence="3" id="KW-1185">Reference proteome</keyword>
<gene>
    <name evidence="2" type="ORF">DPMN_039317</name>
</gene>